<dbReference type="Proteomes" id="UP000808914">
    <property type="component" value="Unassembled WGS sequence"/>
</dbReference>
<protein>
    <submittedName>
        <fullName evidence="1">Uncharacterized protein</fullName>
    </submittedName>
</protein>
<gene>
    <name evidence="1" type="ORF">JOD45_003280</name>
</gene>
<accession>A0ABS2Q5R2</accession>
<evidence type="ECO:0000313" key="1">
    <source>
        <dbReference type="EMBL" id="MBM7647044.1"/>
    </source>
</evidence>
<sequence length="40" mass="4942">MIETLPIFYTPLLFKNFKTDPKDYIDYLGKYIYYIKVIIF</sequence>
<name>A0ABS2Q5R2_9BACL</name>
<keyword evidence="2" id="KW-1185">Reference proteome</keyword>
<proteinExistence type="predicted"/>
<evidence type="ECO:0000313" key="2">
    <source>
        <dbReference type="Proteomes" id="UP000808914"/>
    </source>
</evidence>
<comment type="caution">
    <text evidence="1">The sequence shown here is derived from an EMBL/GenBank/DDBJ whole genome shotgun (WGS) entry which is preliminary data.</text>
</comment>
<organism evidence="1 2">
    <name type="scientific">Scopulibacillus daqui</name>
    <dbReference type="NCBI Taxonomy" id="1469162"/>
    <lineage>
        <taxon>Bacteria</taxon>
        <taxon>Bacillati</taxon>
        <taxon>Bacillota</taxon>
        <taxon>Bacilli</taxon>
        <taxon>Bacillales</taxon>
        <taxon>Sporolactobacillaceae</taxon>
        <taxon>Scopulibacillus</taxon>
    </lineage>
</organism>
<dbReference type="EMBL" id="JAFBER010000042">
    <property type="protein sequence ID" value="MBM7647044.1"/>
    <property type="molecule type" value="Genomic_DNA"/>
</dbReference>
<reference evidence="1 2" key="1">
    <citation type="submission" date="2021-01" db="EMBL/GenBank/DDBJ databases">
        <title>Genomic Encyclopedia of Type Strains, Phase IV (KMG-IV): sequencing the most valuable type-strain genomes for metagenomic binning, comparative biology and taxonomic classification.</title>
        <authorList>
            <person name="Goeker M."/>
        </authorList>
    </citation>
    <scope>NUCLEOTIDE SEQUENCE [LARGE SCALE GENOMIC DNA]</scope>
    <source>
        <strain evidence="1 2">DSM 28236</strain>
    </source>
</reference>